<sequence>MRRKLVPVVALSMACLLTVTTACSTGNRKKRNRSADRTAGTAAKRDDVDATPATTRATPTPRRTGDQLTCLELRDTRVGSRKVHYRGYAAPLRLTDGRWADRDGTTVELQRPCAVGDLDGDGAGDAIGVVRLDGGGTGRFFTLAAWRNVRGEPDYLAQVDLGDRTPVESVSVRDGRATVIYLTRPAGGPMAELSIRRTAVYQLRGATLAELSHTDARVTDASDDGDTADSGTTPDSPDSPTRKRRPRSR</sequence>
<feature type="compositionally biased region" description="Low complexity" evidence="1">
    <location>
        <begin position="228"/>
        <end position="239"/>
    </location>
</feature>
<evidence type="ECO:0008006" key="5">
    <source>
        <dbReference type="Google" id="ProtNLM"/>
    </source>
</evidence>
<accession>A0ABU2WUM8</accession>
<dbReference type="PROSITE" id="PS51257">
    <property type="entry name" value="PROKAR_LIPOPROTEIN"/>
    <property type="match status" value="1"/>
</dbReference>
<dbReference type="RefSeq" id="WP_311411748.1">
    <property type="nucleotide sequence ID" value="NZ_JAVRFL010000011.1"/>
</dbReference>
<feature type="chain" id="PRO_5047494307" description="Lipoprotein" evidence="2">
    <location>
        <begin position="25"/>
        <end position="249"/>
    </location>
</feature>
<reference evidence="3" key="1">
    <citation type="submission" date="2023-09" db="EMBL/GenBank/DDBJ databases">
        <title>30 novel species of actinomycetes from the DSMZ collection.</title>
        <authorList>
            <person name="Nouioui I."/>
        </authorList>
    </citation>
    <scope>NUCLEOTIDE SEQUENCE</scope>
    <source>
        <strain evidence="3">DSM 115977</strain>
    </source>
</reference>
<evidence type="ECO:0000256" key="2">
    <source>
        <dbReference type="SAM" id="SignalP"/>
    </source>
</evidence>
<gene>
    <name evidence="3" type="ORF">RM555_11630</name>
</gene>
<feature type="region of interest" description="Disordered" evidence="1">
    <location>
        <begin position="214"/>
        <end position="249"/>
    </location>
</feature>
<organism evidence="3 4">
    <name type="scientific">Micromonospora reichwaldensis</name>
    <dbReference type="NCBI Taxonomy" id="3075516"/>
    <lineage>
        <taxon>Bacteria</taxon>
        <taxon>Bacillati</taxon>
        <taxon>Actinomycetota</taxon>
        <taxon>Actinomycetes</taxon>
        <taxon>Micromonosporales</taxon>
        <taxon>Micromonosporaceae</taxon>
        <taxon>Micromonospora</taxon>
    </lineage>
</organism>
<evidence type="ECO:0000313" key="3">
    <source>
        <dbReference type="EMBL" id="MDT0529638.1"/>
    </source>
</evidence>
<dbReference type="Proteomes" id="UP001180973">
    <property type="component" value="Unassembled WGS sequence"/>
</dbReference>
<feature type="signal peptide" evidence="2">
    <location>
        <begin position="1"/>
        <end position="24"/>
    </location>
</feature>
<protein>
    <recommendedName>
        <fullName evidence="5">Lipoprotein</fullName>
    </recommendedName>
</protein>
<proteinExistence type="predicted"/>
<feature type="compositionally biased region" description="Low complexity" evidence="1">
    <location>
        <begin position="50"/>
        <end position="62"/>
    </location>
</feature>
<evidence type="ECO:0000313" key="4">
    <source>
        <dbReference type="Proteomes" id="UP001180973"/>
    </source>
</evidence>
<dbReference type="EMBL" id="JAVRFL010000011">
    <property type="protein sequence ID" value="MDT0529638.1"/>
    <property type="molecule type" value="Genomic_DNA"/>
</dbReference>
<keyword evidence="4" id="KW-1185">Reference proteome</keyword>
<comment type="caution">
    <text evidence="3">The sequence shown here is derived from an EMBL/GenBank/DDBJ whole genome shotgun (WGS) entry which is preliminary data.</text>
</comment>
<keyword evidence="2" id="KW-0732">Signal</keyword>
<evidence type="ECO:0000256" key="1">
    <source>
        <dbReference type="SAM" id="MobiDB-lite"/>
    </source>
</evidence>
<name>A0ABU2WUM8_9ACTN</name>
<feature type="region of interest" description="Disordered" evidence="1">
    <location>
        <begin position="26"/>
        <end position="64"/>
    </location>
</feature>